<evidence type="ECO:0000313" key="8">
    <source>
        <dbReference type="EMBL" id="MXO87423.1"/>
    </source>
</evidence>
<dbReference type="InterPro" id="IPR007267">
    <property type="entry name" value="GtrA_DPMS_TM"/>
</dbReference>
<keyword evidence="9" id="KW-1185">Reference proteome</keyword>
<dbReference type="PANTHER" id="PTHR38459:SF1">
    <property type="entry name" value="PROPHAGE BACTOPRENOL-LINKED GLUCOSE TRANSLOCASE HOMOLOG"/>
    <property type="match status" value="1"/>
</dbReference>
<dbReference type="PANTHER" id="PTHR38459">
    <property type="entry name" value="PROPHAGE BACTOPRENOL-LINKED GLUCOSE TRANSLOCASE HOMOLOG"/>
    <property type="match status" value="1"/>
</dbReference>
<feature type="transmembrane region" description="Helical" evidence="6">
    <location>
        <begin position="75"/>
        <end position="96"/>
    </location>
</feature>
<comment type="similarity">
    <text evidence="2">Belongs to the GtrA family.</text>
</comment>
<keyword evidence="5 6" id="KW-0472">Membrane</keyword>
<dbReference type="RefSeq" id="WP_160589361.1">
    <property type="nucleotide sequence ID" value="NZ_BAAAFP010000002.1"/>
</dbReference>
<keyword evidence="3 6" id="KW-0812">Transmembrane</keyword>
<proteinExistence type="inferred from homology"/>
<feature type="transmembrane region" description="Helical" evidence="6">
    <location>
        <begin position="40"/>
        <end position="63"/>
    </location>
</feature>
<evidence type="ECO:0000256" key="4">
    <source>
        <dbReference type="ARBA" id="ARBA00022989"/>
    </source>
</evidence>
<evidence type="ECO:0000256" key="5">
    <source>
        <dbReference type="ARBA" id="ARBA00023136"/>
    </source>
</evidence>
<reference evidence="8 9" key="1">
    <citation type="submission" date="2019-12" db="EMBL/GenBank/DDBJ databases">
        <title>Genomic-based taxomic classification of the family Erythrobacteraceae.</title>
        <authorList>
            <person name="Xu L."/>
        </authorList>
    </citation>
    <scope>NUCLEOTIDE SEQUENCE [LARGE SCALE GENOMIC DNA]</scope>
    <source>
        <strain evidence="8 9">JCM 16339</strain>
    </source>
</reference>
<dbReference type="GO" id="GO:0000271">
    <property type="term" value="P:polysaccharide biosynthetic process"/>
    <property type="evidence" value="ECO:0007669"/>
    <property type="project" value="InterPro"/>
</dbReference>
<evidence type="ECO:0000313" key="9">
    <source>
        <dbReference type="Proteomes" id="UP000435243"/>
    </source>
</evidence>
<dbReference type="Pfam" id="PF04138">
    <property type="entry name" value="GtrA_DPMS_TM"/>
    <property type="match status" value="1"/>
</dbReference>
<organism evidence="8 9">
    <name type="scientific">Alteraurantiacibacter aestuarii</name>
    <dbReference type="NCBI Taxonomy" id="650004"/>
    <lineage>
        <taxon>Bacteria</taxon>
        <taxon>Pseudomonadati</taxon>
        <taxon>Pseudomonadota</taxon>
        <taxon>Alphaproteobacteria</taxon>
        <taxon>Sphingomonadales</taxon>
        <taxon>Erythrobacteraceae</taxon>
        <taxon>Alteraurantiacibacter</taxon>
    </lineage>
</organism>
<feature type="domain" description="GtrA/DPMS transmembrane" evidence="7">
    <location>
        <begin position="15"/>
        <end position="135"/>
    </location>
</feature>
<evidence type="ECO:0000256" key="2">
    <source>
        <dbReference type="ARBA" id="ARBA00009399"/>
    </source>
</evidence>
<comment type="subcellular location">
    <subcellularLocation>
        <location evidence="1">Membrane</location>
        <topology evidence="1">Multi-pass membrane protein</topology>
    </subcellularLocation>
</comment>
<dbReference type="InterPro" id="IPR051401">
    <property type="entry name" value="GtrA_CellWall_Glycosyl"/>
</dbReference>
<protein>
    <submittedName>
        <fullName evidence="8">GtrA family protein</fullName>
    </submittedName>
</protein>
<evidence type="ECO:0000256" key="3">
    <source>
        <dbReference type="ARBA" id="ARBA00022692"/>
    </source>
</evidence>
<dbReference type="EMBL" id="WTYY01000001">
    <property type="protein sequence ID" value="MXO87423.1"/>
    <property type="molecule type" value="Genomic_DNA"/>
</dbReference>
<feature type="transmembrane region" description="Helical" evidence="6">
    <location>
        <begin position="108"/>
        <end position="129"/>
    </location>
</feature>
<dbReference type="GO" id="GO:0005886">
    <property type="term" value="C:plasma membrane"/>
    <property type="evidence" value="ECO:0007669"/>
    <property type="project" value="TreeGrafter"/>
</dbReference>
<evidence type="ECO:0000256" key="1">
    <source>
        <dbReference type="ARBA" id="ARBA00004141"/>
    </source>
</evidence>
<dbReference type="OrthoDB" id="7060875at2"/>
<gene>
    <name evidence="8" type="ORF">GRI32_01555</name>
</gene>
<comment type="caution">
    <text evidence="8">The sequence shown here is derived from an EMBL/GenBank/DDBJ whole genome shotgun (WGS) entry which is preliminary data.</text>
</comment>
<evidence type="ECO:0000259" key="7">
    <source>
        <dbReference type="Pfam" id="PF04138"/>
    </source>
</evidence>
<accession>A0A844ZJ04</accession>
<name>A0A844ZJ04_9SPHN</name>
<keyword evidence="4 6" id="KW-1133">Transmembrane helix</keyword>
<evidence type="ECO:0000256" key="6">
    <source>
        <dbReference type="SAM" id="Phobius"/>
    </source>
</evidence>
<dbReference type="AlphaFoldDB" id="A0A844ZJ04"/>
<sequence>MSEWIGLFLSGQFARFLMAGGTSALANWLSRIALTPITGYIAALFLAYAIGIATAFVLNERYVFARSSTRRHQQVIYFVGFNLCMMPVVITISWALSETLFPRIGMTFFPREIAHAIAVASPVPISFLMHKFFTFKGA</sequence>
<dbReference type="Proteomes" id="UP000435243">
    <property type="component" value="Unassembled WGS sequence"/>
</dbReference>